<keyword evidence="2" id="KW-1185">Reference proteome</keyword>
<dbReference type="EMBL" id="JQCF01000008">
    <property type="protein sequence ID" value="KRN99602.1"/>
    <property type="molecule type" value="Genomic_DNA"/>
</dbReference>
<evidence type="ECO:0000313" key="1">
    <source>
        <dbReference type="EMBL" id="KRN99602.1"/>
    </source>
</evidence>
<dbReference type="STRING" id="993692.IV57_GL002415"/>
<accession>A0A0R2LCG2</accession>
<dbReference type="Proteomes" id="UP000051006">
    <property type="component" value="Unassembled WGS sequence"/>
</dbReference>
<proteinExistence type="predicted"/>
<protein>
    <submittedName>
        <fullName evidence="1">Transposase (Transposase, is4 family protein)</fullName>
    </submittedName>
</protein>
<dbReference type="AlphaFoldDB" id="A0A0R2LCG2"/>
<dbReference type="InterPro" id="IPR012337">
    <property type="entry name" value="RNaseH-like_sf"/>
</dbReference>
<dbReference type="PATRIC" id="fig|993692.3.peg.2462"/>
<dbReference type="SUPFAM" id="SSF53098">
    <property type="entry name" value="Ribonuclease H-like"/>
    <property type="match status" value="1"/>
</dbReference>
<evidence type="ECO:0000313" key="2">
    <source>
        <dbReference type="Proteomes" id="UP000051006"/>
    </source>
</evidence>
<reference evidence="1 2" key="1">
    <citation type="journal article" date="2015" name="Genome Announc.">
        <title>Expanding the biotechnology potential of lactobacilli through comparative genomics of 213 strains and associated genera.</title>
        <authorList>
            <person name="Sun Z."/>
            <person name="Harris H.M."/>
            <person name="McCann A."/>
            <person name="Guo C."/>
            <person name="Argimon S."/>
            <person name="Zhang W."/>
            <person name="Yang X."/>
            <person name="Jeffery I.B."/>
            <person name="Cooney J.C."/>
            <person name="Kagawa T.F."/>
            <person name="Liu W."/>
            <person name="Song Y."/>
            <person name="Salvetti E."/>
            <person name="Wrobel A."/>
            <person name="Rasinkangas P."/>
            <person name="Parkhill J."/>
            <person name="Rea M.C."/>
            <person name="O'Sullivan O."/>
            <person name="Ritari J."/>
            <person name="Douillard F.P."/>
            <person name="Paul Ross R."/>
            <person name="Yang R."/>
            <person name="Briner A.E."/>
            <person name="Felis G.E."/>
            <person name="de Vos W.M."/>
            <person name="Barrangou R."/>
            <person name="Klaenhammer T.R."/>
            <person name="Caufield P.W."/>
            <person name="Cui Y."/>
            <person name="Zhang H."/>
            <person name="O'Toole P.W."/>
        </authorList>
    </citation>
    <scope>NUCLEOTIDE SEQUENCE [LARGE SCALE GENOMIC DNA]</scope>
    <source>
        <strain evidence="1 2">DSM 24716</strain>
    </source>
</reference>
<gene>
    <name evidence="1" type="ORF">IV57_GL002415</name>
</gene>
<name>A0A0R2LCG2_9LACO</name>
<sequence length="120" mass="14185">MYDRRWQIEDYFKVAKQYLQFDKTQIQNYDGLCGHMAMVALGYDILALNQWENIDERTLGYIYRRNLPDIDITDALNWLIQTINSLTTKLSMDSSILDKIFDEFIKALPNRLVRLLDNAS</sequence>
<comment type="caution">
    <text evidence="1">The sequence shown here is derived from an EMBL/GenBank/DDBJ whole genome shotgun (WGS) entry which is preliminary data.</text>
</comment>
<organism evidence="1 2">
    <name type="scientific">Companilactobacillus kimchiensis</name>
    <dbReference type="NCBI Taxonomy" id="993692"/>
    <lineage>
        <taxon>Bacteria</taxon>
        <taxon>Bacillati</taxon>
        <taxon>Bacillota</taxon>
        <taxon>Bacilli</taxon>
        <taxon>Lactobacillales</taxon>
        <taxon>Lactobacillaceae</taxon>
        <taxon>Companilactobacillus</taxon>
    </lineage>
</organism>